<protein>
    <submittedName>
        <fullName evidence="15">TonB-dependent receptor</fullName>
    </submittedName>
</protein>
<dbReference type="PATRIC" id="fig|1454006.5.peg.1739"/>
<dbReference type="Proteomes" id="UP000032229">
    <property type="component" value="Chromosome"/>
</dbReference>
<dbReference type="PANTHER" id="PTHR32552:SF81">
    <property type="entry name" value="TONB-DEPENDENT OUTER MEMBRANE RECEPTOR"/>
    <property type="match status" value="1"/>
</dbReference>
<evidence type="ECO:0000256" key="7">
    <source>
        <dbReference type="ARBA" id="ARBA00023065"/>
    </source>
</evidence>
<dbReference type="PANTHER" id="PTHR32552">
    <property type="entry name" value="FERRICHROME IRON RECEPTOR-RELATED"/>
    <property type="match status" value="1"/>
</dbReference>
<feature type="domain" description="TonB-dependent receptor-like beta-barrel" evidence="13">
    <location>
        <begin position="286"/>
        <end position="724"/>
    </location>
</feature>
<evidence type="ECO:0000259" key="14">
    <source>
        <dbReference type="Pfam" id="PF07715"/>
    </source>
</evidence>
<keyword evidence="4" id="KW-0410">Iron transport</keyword>
<evidence type="ECO:0000259" key="13">
    <source>
        <dbReference type="Pfam" id="PF00593"/>
    </source>
</evidence>
<dbReference type="PROSITE" id="PS52016">
    <property type="entry name" value="TONB_DEPENDENT_REC_3"/>
    <property type="match status" value="1"/>
</dbReference>
<evidence type="ECO:0000256" key="2">
    <source>
        <dbReference type="ARBA" id="ARBA00022448"/>
    </source>
</evidence>
<evidence type="ECO:0000256" key="6">
    <source>
        <dbReference type="ARBA" id="ARBA00023004"/>
    </source>
</evidence>
<keyword evidence="8 12" id="KW-0798">TonB box</keyword>
<gene>
    <name evidence="15" type="ORF">AW14_08800</name>
</gene>
<keyword evidence="9 11" id="KW-0472">Membrane</keyword>
<evidence type="ECO:0000256" key="3">
    <source>
        <dbReference type="ARBA" id="ARBA00022452"/>
    </source>
</evidence>
<accession>A0A0C5W9A4</accession>
<dbReference type="AlphaFoldDB" id="A0A0C5W9A4"/>
<keyword evidence="7" id="KW-0406">Ion transport</keyword>
<dbReference type="InterPro" id="IPR012910">
    <property type="entry name" value="Plug_dom"/>
</dbReference>
<dbReference type="KEGG" id="sze:AW14_08800"/>
<organism evidence="15 16">
    <name type="scientific">Siansivirga zeaxanthinifaciens CC-SAMT-1</name>
    <dbReference type="NCBI Taxonomy" id="1454006"/>
    <lineage>
        <taxon>Bacteria</taxon>
        <taxon>Pseudomonadati</taxon>
        <taxon>Bacteroidota</taxon>
        <taxon>Flavobacteriia</taxon>
        <taxon>Flavobacteriales</taxon>
        <taxon>Flavobacteriaceae</taxon>
        <taxon>Siansivirga</taxon>
    </lineage>
</organism>
<dbReference type="Pfam" id="PF07715">
    <property type="entry name" value="Plug"/>
    <property type="match status" value="1"/>
</dbReference>
<dbReference type="GO" id="GO:0006826">
    <property type="term" value="P:iron ion transport"/>
    <property type="evidence" value="ECO:0007669"/>
    <property type="project" value="UniProtKB-KW"/>
</dbReference>
<evidence type="ECO:0000256" key="9">
    <source>
        <dbReference type="ARBA" id="ARBA00023136"/>
    </source>
</evidence>
<proteinExistence type="inferred from homology"/>
<dbReference type="STRING" id="1454006.AW14_08800"/>
<evidence type="ECO:0000256" key="4">
    <source>
        <dbReference type="ARBA" id="ARBA00022496"/>
    </source>
</evidence>
<keyword evidence="5 11" id="KW-0812">Transmembrane</keyword>
<keyword evidence="16" id="KW-1185">Reference proteome</keyword>
<dbReference type="InterPro" id="IPR037066">
    <property type="entry name" value="Plug_dom_sf"/>
</dbReference>
<comment type="similarity">
    <text evidence="11 12">Belongs to the TonB-dependent receptor family.</text>
</comment>
<evidence type="ECO:0000256" key="11">
    <source>
        <dbReference type="PROSITE-ProRule" id="PRU01360"/>
    </source>
</evidence>
<keyword evidence="2 11" id="KW-0813">Transport</keyword>
<reference evidence="15 16" key="1">
    <citation type="submission" date="2014-02" db="EMBL/GenBank/DDBJ databases">
        <authorList>
            <person name="Young C.-C."/>
            <person name="Hameed A."/>
            <person name="Huang H.-C."/>
            <person name="Shahina M."/>
        </authorList>
    </citation>
    <scope>NUCLEOTIDE SEQUENCE [LARGE SCALE GENOMIC DNA]</scope>
    <source>
        <strain evidence="15 16">CC-SAMT-1</strain>
    </source>
</reference>
<keyword evidence="10 11" id="KW-0998">Cell outer membrane</keyword>
<dbReference type="InterPro" id="IPR036942">
    <property type="entry name" value="Beta-barrel_TonB_sf"/>
</dbReference>
<comment type="subcellular location">
    <subcellularLocation>
        <location evidence="1 11">Cell outer membrane</location>
        <topology evidence="1 11">Multi-pass membrane protein</topology>
    </subcellularLocation>
</comment>
<evidence type="ECO:0000256" key="8">
    <source>
        <dbReference type="ARBA" id="ARBA00023077"/>
    </source>
</evidence>
<dbReference type="Gene3D" id="2.40.170.20">
    <property type="entry name" value="TonB-dependent receptor, beta-barrel domain"/>
    <property type="match status" value="1"/>
</dbReference>
<dbReference type="GO" id="GO:0009279">
    <property type="term" value="C:cell outer membrane"/>
    <property type="evidence" value="ECO:0007669"/>
    <property type="project" value="UniProtKB-SubCell"/>
</dbReference>
<dbReference type="CDD" id="cd01347">
    <property type="entry name" value="ligand_gated_channel"/>
    <property type="match status" value="1"/>
</dbReference>
<evidence type="ECO:0000256" key="10">
    <source>
        <dbReference type="ARBA" id="ARBA00023237"/>
    </source>
</evidence>
<dbReference type="Gene3D" id="2.170.130.10">
    <property type="entry name" value="TonB-dependent receptor, plug domain"/>
    <property type="match status" value="1"/>
</dbReference>
<keyword evidence="6" id="KW-0408">Iron</keyword>
<evidence type="ECO:0000256" key="5">
    <source>
        <dbReference type="ARBA" id="ARBA00022692"/>
    </source>
</evidence>
<keyword evidence="3 11" id="KW-1134">Transmembrane beta strand</keyword>
<evidence type="ECO:0000313" key="15">
    <source>
        <dbReference type="EMBL" id="AJR03713.1"/>
    </source>
</evidence>
<evidence type="ECO:0000256" key="12">
    <source>
        <dbReference type="RuleBase" id="RU003357"/>
    </source>
</evidence>
<evidence type="ECO:0000256" key="1">
    <source>
        <dbReference type="ARBA" id="ARBA00004571"/>
    </source>
</evidence>
<sequence>MTPIKYMLLKKVILIIFLISICFKTYAQQLVTGKIIDKENGLALAEVIIKDSQNKTVGTSNTLGEFVLGNQGTFYFSKKGYHQAVINFLKPEFSVVTLEQEISQLNEIIVNANHIPKNINTSNTTINLITNEDIQRGNTINFNEILNRIPSVFIQSGALNTNKISIRGIGSRNLFGTTKIRAYFQDIPLTSGNGETNIEDFELGAMGRLEIIKGANSSIYGSGLGGTIHLIPDKARLNQTEVQNDFTLGSFGLIKDLIKVNYGLKTHSFSAIYSNTHSDGYRENNTYNRQTFTLNSNHYLNTNNDLSFLASFIDLKAFIPSSVNRDTYINNPKLAATNWKQSEGNEDTQRGILGITWNHQYNQALKHITSVFSSFKTGFEPRPFDILSEKTSAIGIRSRILGTHQKLNWTFGAELFKDYLVNKNFENLYQNFLPETGSVQGDKFSHFREKRTYYNIFFESNYSISETSLVTIGLNYNQTSYILKDLFNSDSSTDQSGTYEFKGMLSPKLGFTQHINNNLVLYTSVSHGFSPPTTAETLLPDGLINNNIKPETGWNFELGTRYKLLDNRLHMNLAIFRLDVRNLLVARRTGNDKFIGVNAGRTQHDGLELILNYQWLKNDFITISPYASYTLNNFKFKSFIDDGKNFSGNKLTGVPSNLLNLGIDIKTHFGWYSSINYQYVGKIPMNDMNSLFSDAYNLTNIKLGYKNNFNKHLNFNVYFGLNNLFNTHYASQILINAMGFNGAAPRYYYPGEPINYYTGLNLKYNFN</sequence>
<dbReference type="Pfam" id="PF00593">
    <property type="entry name" value="TonB_dep_Rec_b-barrel"/>
    <property type="match status" value="1"/>
</dbReference>
<dbReference type="InterPro" id="IPR039426">
    <property type="entry name" value="TonB-dep_rcpt-like"/>
</dbReference>
<dbReference type="InterPro" id="IPR000531">
    <property type="entry name" value="Beta-barrel_TonB"/>
</dbReference>
<feature type="domain" description="TonB-dependent receptor plug" evidence="14">
    <location>
        <begin position="122"/>
        <end position="226"/>
    </location>
</feature>
<dbReference type="HOGENOM" id="CLU_008287_13_2_10"/>
<dbReference type="SUPFAM" id="SSF56935">
    <property type="entry name" value="Porins"/>
    <property type="match status" value="1"/>
</dbReference>
<evidence type="ECO:0000313" key="16">
    <source>
        <dbReference type="Proteomes" id="UP000032229"/>
    </source>
</evidence>
<name>A0A0C5W9A4_9FLAO</name>
<dbReference type="EMBL" id="CP007202">
    <property type="protein sequence ID" value="AJR03713.1"/>
    <property type="molecule type" value="Genomic_DNA"/>
</dbReference>
<dbReference type="RefSeq" id="WP_245617572.1">
    <property type="nucleotide sequence ID" value="NZ_CP007202.1"/>
</dbReference>
<keyword evidence="15" id="KW-0675">Receptor</keyword>